<dbReference type="EC" id="5.4.99.25" evidence="5"/>
<dbReference type="InterPro" id="IPR020103">
    <property type="entry name" value="PsdUridine_synth_cat_dom_sf"/>
</dbReference>
<reference evidence="8" key="1">
    <citation type="journal article" date="2019" name="Int. J. Syst. Evol. Microbiol.">
        <title>The Global Catalogue of Microorganisms (GCM) 10K type strain sequencing project: providing services to taxonomists for standard genome sequencing and annotation.</title>
        <authorList>
            <consortium name="The Broad Institute Genomics Platform"/>
            <consortium name="The Broad Institute Genome Sequencing Center for Infectious Disease"/>
            <person name="Wu L."/>
            <person name="Ma J."/>
        </authorList>
    </citation>
    <scope>NUCLEOTIDE SEQUENCE [LARGE SCALE GENOMIC DNA]</scope>
    <source>
        <strain evidence="8">CCM 9110</strain>
    </source>
</reference>
<dbReference type="RefSeq" id="WP_204118010.1">
    <property type="nucleotide sequence ID" value="NZ_BOLV01000002.1"/>
</dbReference>
<dbReference type="Proteomes" id="UP001597199">
    <property type="component" value="Unassembled WGS sequence"/>
</dbReference>
<gene>
    <name evidence="5 7" type="primary">truB</name>
    <name evidence="7" type="ORF">ACFQ41_07490</name>
</gene>
<dbReference type="Gene3D" id="3.30.2350.10">
    <property type="entry name" value="Pseudouridine synthase"/>
    <property type="match status" value="1"/>
</dbReference>
<sequence>MDGILPVYKPAGMTSADVVSKLRYLLRMKKVGHSGTLDPSVDGVLPIALGAATKAVPALMNLGKTYTGSATLGLATETEDLDGAEVARQRLAEPFTDGAIDAALATLTGAITQIPPMYSAVKVNGRRLYDYARKGETVERPRRQATVYRFDRTAPSTFDAAAGTQTFSFEAQVSKGTYIRTLAVDVGGQLGVPAVMAQLTRIQSGGFTLADTLDLRPLTRETAPAVVAAHLQPIEFAYPHLPLTALDETQWQRVQDGRGLTLAQTAPQVGLTYQGILKAVYEQHENEYRPAVMFLANAGLSDILGD</sequence>
<proteinExistence type="inferred from homology"/>
<dbReference type="PANTHER" id="PTHR13767:SF2">
    <property type="entry name" value="PSEUDOURIDYLATE SYNTHASE TRUB1"/>
    <property type="match status" value="1"/>
</dbReference>
<evidence type="ECO:0000256" key="3">
    <source>
        <dbReference type="ARBA" id="ARBA00022694"/>
    </source>
</evidence>
<evidence type="ECO:0000256" key="2">
    <source>
        <dbReference type="ARBA" id="ARBA00005642"/>
    </source>
</evidence>
<comment type="similarity">
    <text evidence="2 5">Belongs to the pseudouridine synthase TruB family. Type 1 subfamily.</text>
</comment>
<evidence type="ECO:0000256" key="1">
    <source>
        <dbReference type="ARBA" id="ARBA00000385"/>
    </source>
</evidence>
<protein>
    <recommendedName>
        <fullName evidence="5">tRNA pseudouridine synthase B</fullName>
        <ecNumber evidence="5">5.4.99.25</ecNumber>
    </recommendedName>
    <alternativeName>
        <fullName evidence="5">tRNA pseudouridine(55) synthase</fullName>
        <shortName evidence="5">Psi55 synthase</shortName>
    </alternativeName>
    <alternativeName>
        <fullName evidence="5">tRNA pseudouridylate synthase</fullName>
    </alternativeName>
    <alternativeName>
        <fullName evidence="5">tRNA-uridine isomerase</fullName>
    </alternativeName>
</protein>
<name>A0ABW4BHC2_9LACO</name>
<dbReference type="PANTHER" id="PTHR13767">
    <property type="entry name" value="TRNA-PSEUDOURIDINE SYNTHASE"/>
    <property type="match status" value="1"/>
</dbReference>
<evidence type="ECO:0000259" key="6">
    <source>
        <dbReference type="Pfam" id="PF01509"/>
    </source>
</evidence>
<dbReference type="NCBIfam" id="TIGR00431">
    <property type="entry name" value="TruB"/>
    <property type="match status" value="1"/>
</dbReference>
<evidence type="ECO:0000313" key="7">
    <source>
        <dbReference type="EMBL" id="MFD1399150.1"/>
    </source>
</evidence>
<comment type="catalytic activity">
    <reaction evidence="1 5">
        <text>uridine(55) in tRNA = pseudouridine(55) in tRNA</text>
        <dbReference type="Rhea" id="RHEA:42532"/>
        <dbReference type="Rhea" id="RHEA-COMP:10101"/>
        <dbReference type="Rhea" id="RHEA-COMP:10102"/>
        <dbReference type="ChEBI" id="CHEBI:65314"/>
        <dbReference type="ChEBI" id="CHEBI:65315"/>
        <dbReference type="EC" id="5.4.99.25"/>
    </reaction>
</comment>
<dbReference type="EMBL" id="JBHTOA010000031">
    <property type="protein sequence ID" value="MFD1399150.1"/>
    <property type="molecule type" value="Genomic_DNA"/>
</dbReference>
<evidence type="ECO:0000256" key="5">
    <source>
        <dbReference type="HAMAP-Rule" id="MF_01080"/>
    </source>
</evidence>
<keyword evidence="4 5" id="KW-0413">Isomerase</keyword>
<dbReference type="InterPro" id="IPR002501">
    <property type="entry name" value="PsdUridine_synth_N"/>
</dbReference>
<organism evidence="7 8">
    <name type="scientific">Lacticaseibacillus suilingensis</name>
    <dbReference type="NCBI Taxonomy" id="2799577"/>
    <lineage>
        <taxon>Bacteria</taxon>
        <taxon>Bacillati</taxon>
        <taxon>Bacillota</taxon>
        <taxon>Bacilli</taxon>
        <taxon>Lactobacillales</taxon>
        <taxon>Lactobacillaceae</taxon>
        <taxon>Lacticaseibacillus</taxon>
    </lineage>
</organism>
<dbReference type="GO" id="GO:0160148">
    <property type="term" value="F:tRNA pseudouridine(55) synthase activity"/>
    <property type="evidence" value="ECO:0007669"/>
    <property type="project" value="UniProtKB-EC"/>
</dbReference>
<keyword evidence="3 5" id="KW-0819">tRNA processing</keyword>
<feature type="active site" description="Nucleophile" evidence="5">
    <location>
        <position position="38"/>
    </location>
</feature>
<dbReference type="HAMAP" id="MF_01080">
    <property type="entry name" value="TruB_bact"/>
    <property type="match status" value="1"/>
</dbReference>
<feature type="domain" description="Pseudouridine synthase II N-terminal" evidence="6">
    <location>
        <begin position="23"/>
        <end position="179"/>
    </location>
</feature>
<evidence type="ECO:0000313" key="8">
    <source>
        <dbReference type="Proteomes" id="UP001597199"/>
    </source>
</evidence>
<dbReference type="Pfam" id="PF01509">
    <property type="entry name" value="TruB_N"/>
    <property type="match status" value="1"/>
</dbReference>
<dbReference type="InterPro" id="IPR014780">
    <property type="entry name" value="tRNA_psdUridine_synth_TruB"/>
</dbReference>
<evidence type="ECO:0000256" key="4">
    <source>
        <dbReference type="ARBA" id="ARBA00023235"/>
    </source>
</evidence>
<accession>A0ABW4BHC2</accession>
<comment type="caution">
    <text evidence="7">The sequence shown here is derived from an EMBL/GenBank/DDBJ whole genome shotgun (WGS) entry which is preliminary data.</text>
</comment>
<dbReference type="SUPFAM" id="SSF55120">
    <property type="entry name" value="Pseudouridine synthase"/>
    <property type="match status" value="1"/>
</dbReference>
<dbReference type="CDD" id="cd02573">
    <property type="entry name" value="PseudoU_synth_EcTruB"/>
    <property type="match status" value="1"/>
</dbReference>
<comment type="function">
    <text evidence="5">Responsible for synthesis of pseudouridine from uracil-55 in the psi GC loop of transfer RNAs.</text>
</comment>
<keyword evidence="8" id="KW-1185">Reference proteome</keyword>